<evidence type="ECO:0000256" key="1">
    <source>
        <dbReference type="SAM" id="Phobius"/>
    </source>
</evidence>
<keyword evidence="1" id="KW-0812">Transmembrane</keyword>
<feature type="transmembrane region" description="Helical" evidence="1">
    <location>
        <begin position="86"/>
        <end position="109"/>
    </location>
</feature>
<reference evidence="2 3" key="2">
    <citation type="journal article" date="2016" name="Int. J. Syst. Evol. Microbiol.">
        <title>Pyrococcus kukulkanii sp. nov., a hyperthermophilic, piezophilic archaeon isolated from a deep-sea hydrothermal vent.</title>
        <authorList>
            <person name="Callac N."/>
            <person name="Oger P."/>
            <person name="Lesongeur F."/>
            <person name="Rattray J.E."/>
            <person name="Vannier P."/>
            <person name="Michoud G."/>
            <person name="Beauverger M."/>
            <person name="Gayet N."/>
            <person name="Rouxel O."/>
            <person name="Jebbar M."/>
            <person name="Godfroy A."/>
        </authorList>
    </citation>
    <scope>NUCLEOTIDE SEQUENCE [LARGE SCALE GENOMIC DNA]</scope>
    <source>
        <strain evidence="2 3">NCB100</strain>
    </source>
</reference>
<feature type="transmembrane region" description="Helical" evidence="1">
    <location>
        <begin position="161"/>
        <end position="178"/>
    </location>
</feature>
<dbReference type="PATRIC" id="fig|1609559.3.peg.1106"/>
<name>A0A127B9C3_9EURY</name>
<dbReference type="EMBL" id="CP010835">
    <property type="protein sequence ID" value="AMM53960.1"/>
    <property type="molecule type" value="Genomic_DNA"/>
</dbReference>
<protein>
    <submittedName>
        <fullName evidence="2">Uncharacterized protein</fullName>
    </submittedName>
</protein>
<dbReference type="Proteomes" id="UP000070587">
    <property type="component" value="Chromosome"/>
</dbReference>
<evidence type="ECO:0000313" key="2">
    <source>
        <dbReference type="EMBL" id="AMM53960.1"/>
    </source>
</evidence>
<accession>A0A127B9C3</accession>
<dbReference type="KEGG" id="pyc:TQ32_05300"/>
<dbReference type="RefSeq" id="WP_068321971.1">
    <property type="nucleotide sequence ID" value="NZ_CP010835.1"/>
</dbReference>
<reference evidence="3" key="1">
    <citation type="submission" date="2015-02" db="EMBL/GenBank/DDBJ databases">
        <title>Pyrococcus kukulkanii sp. nov., a novel hyperthermophilic archaeon isolated from a deep-sea hydrothermal vent at the Guaymas Basin.</title>
        <authorList>
            <person name="Oger P.M."/>
            <person name="Callac N."/>
            <person name="Jebbar M."/>
            <person name="Godfroy A."/>
        </authorList>
    </citation>
    <scope>NUCLEOTIDE SEQUENCE [LARGE SCALE GENOMIC DNA]</scope>
    <source>
        <strain evidence="3">NCB100</strain>
    </source>
</reference>
<feature type="transmembrane region" description="Helical" evidence="1">
    <location>
        <begin position="212"/>
        <end position="234"/>
    </location>
</feature>
<feature type="transmembrane region" description="Helical" evidence="1">
    <location>
        <begin position="121"/>
        <end position="141"/>
    </location>
</feature>
<evidence type="ECO:0000313" key="3">
    <source>
        <dbReference type="Proteomes" id="UP000070587"/>
    </source>
</evidence>
<feature type="transmembrane region" description="Helical" evidence="1">
    <location>
        <begin position="35"/>
        <end position="55"/>
    </location>
</feature>
<sequence length="239" mass="26878">MKLEDKMLFIIGIIAIGTLSVIFLDMLPIYFKSSFILALTLIGLLVINGILILGLKFGYRNLLIINGGMSMLALVFMRSFRGINIGGLIISWKFLMFLYLVIALVGILYKEEEETEKLKYIAYPLLTLLLILGVILIYVGLKFQVPPDAIRGVAAETKVKTWRAMGLLYGLLTWGSAYSMYRGRYIGYILFVSFVLPPLLTVPLAIKDITFAILSQVLLLVQVYISGIMISWYMGLQKL</sequence>
<proteinExistence type="predicted"/>
<dbReference type="GeneID" id="28491229"/>
<organism evidence="2 3">
    <name type="scientific">Pyrococcus kukulkanii</name>
    <dbReference type="NCBI Taxonomy" id="1609559"/>
    <lineage>
        <taxon>Archaea</taxon>
        <taxon>Methanobacteriati</taxon>
        <taxon>Methanobacteriota</taxon>
        <taxon>Thermococci</taxon>
        <taxon>Thermococcales</taxon>
        <taxon>Thermococcaceae</taxon>
        <taxon>Pyrococcus</taxon>
    </lineage>
</organism>
<gene>
    <name evidence="2" type="ORF">TQ32_05300</name>
</gene>
<dbReference type="OrthoDB" id="102660at2157"/>
<keyword evidence="1" id="KW-1133">Transmembrane helix</keyword>
<keyword evidence="1" id="KW-0472">Membrane</keyword>
<feature type="transmembrane region" description="Helical" evidence="1">
    <location>
        <begin position="185"/>
        <end position="206"/>
    </location>
</feature>
<feature type="transmembrane region" description="Helical" evidence="1">
    <location>
        <begin position="62"/>
        <end position="80"/>
    </location>
</feature>
<feature type="transmembrane region" description="Helical" evidence="1">
    <location>
        <begin position="7"/>
        <end position="29"/>
    </location>
</feature>
<dbReference type="AlphaFoldDB" id="A0A127B9C3"/>
<dbReference type="STRING" id="1609559.TQ32_05300"/>